<evidence type="ECO:0000313" key="1">
    <source>
        <dbReference type="EMBL" id="KAI3730610.1"/>
    </source>
</evidence>
<proteinExistence type="predicted"/>
<reference evidence="2" key="1">
    <citation type="journal article" date="2022" name="Mol. Ecol. Resour.">
        <title>The genomes of chicory, endive, great burdock and yacon provide insights into Asteraceae palaeo-polyploidization history and plant inulin production.</title>
        <authorList>
            <person name="Fan W."/>
            <person name="Wang S."/>
            <person name="Wang H."/>
            <person name="Wang A."/>
            <person name="Jiang F."/>
            <person name="Liu H."/>
            <person name="Zhao H."/>
            <person name="Xu D."/>
            <person name="Zhang Y."/>
        </authorList>
    </citation>
    <scope>NUCLEOTIDE SEQUENCE [LARGE SCALE GENOMIC DNA]</scope>
    <source>
        <strain evidence="2">cv. Yunnan</strain>
    </source>
</reference>
<dbReference type="EMBL" id="CM042038">
    <property type="protein sequence ID" value="KAI3730610.1"/>
    <property type="molecule type" value="Genomic_DNA"/>
</dbReference>
<protein>
    <submittedName>
        <fullName evidence="1">Uncharacterized protein</fullName>
    </submittedName>
</protein>
<sequence length="610" mass="67008">MKISEALSMIINGNTFDGVLLDAENRDMDLVDFLHTIWNHQPHLRIVVMTSNESHLQLAGEYIENDVIWFLRKPCGVTNICNLLQHVCRKRYASGEGTSTIFNITMMNNNNMRSSSNGIHQAGLDINSQKYGAMCKPVAYVNISSDDDEAATNKNIYTGRAQSKYKGKQPMELKRKNEQWPAEDGKNRQKRKDTNTVRIAWTPALHAKFLEALIALGKEGASPKAILKHMNVPGLTRAQVASHLQRIQERDNCSMKPWVVGLMQKGINLNVESYACKRSGLLTPCDNNASKLNCSSLQRVLNYNATGISCMTIDKIRANLQGVPQLPLPQKTTTTINNSADDQAIEHHFGIQFKPLVGETSMGTAFGLVDQANEHNFGDQFEPLIGETSKTSDFVLTENTHCGSGQDSRVICYGNKVSHHTGDQAMAHMGVSATVESQSNLQTDAGIFSNGFDNANFVGAGCSAVSESLAQFDRFGIPIESSVTVGGGLETLLDIGFDDMTFPEFTPTVGFGEGEMRANLTAIPWINGENLLDLENSDTVNFGHARASFSLPSSSGVENNSEAQTQSNGNSIIPMDGSEGRIIDHDWYLNLIHLEHKESVFSNNRSYYGS</sequence>
<gene>
    <name evidence="1" type="ORF">L1987_61782</name>
</gene>
<dbReference type="Proteomes" id="UP001056120">
    <property type="component" value="Linkage Group LG21"/>
</dbReference>
<keyword evidence="2" id="KW-1185">Reference proteome</keyword>
<evidence type="ECO:0000313" key="2">
    <source>
        <dbReference type="Proteomes" id="UP001056120"/>
    </source>
</evidence>
<reference evidence="1 2" key="2">
    <citation type="journal article" date="2022" name="Mol. Ecol. Resour.">
        <title>The genomes of chicory, endive, great burdock and yacon provide insights into Asteraceae paleo-polyploidization history and plant inulin production.</title>
        <authorList>
            <person name="Fan W."/>
            <person name="Wang S."/>
            <person name="Wang H."/>
            <person name="Wang A."/>
            <person name="Jiang F."/>
            <person name="Liu H."/>
            <person name="Zhao H."/>
            <person name="Xu D."/>
            <person name="Zhang Y."/>
        </authorList>
    </citation>
    <scope>NUCLEOTIDE SEQUENCE [LARGE SCALE GENOMIC DNA]</scope>
    <source>
        <strain evidence="2">cv. Yunnan</strain>
        <tissue evidence="1">Leaves</tissue>
    </source>
</reference>
<name>A0ACB9C8S0_9ASTR</name>
<accession>A0ACB9C8S0</accession>
<comment type="caution">
    <text evidence="1">The sequence shown here is derived from an EMBL/GenBank/DDBJ whole genome shotgun (WGS) entry which is preliminary data.</text>
</comment>
<organism evidence="1 2">
    <name type="scientific">Smallanthus sonchifolius</name>
    <dbReference type="NCBI Taxonomy" id="185202"/>
    <lineage>
        <taxon>Eukaryota</taxon>
        <taxon>Viridiplantae</taxon>
        <taxon>Streptophyta</taxon>
        <taxon>Embryophyta</taxon>
        <taxon>Tracheophyta</taxon>
        <taxon>Spermatophyta</taxon>
        <taxon>Magnoliopsida</taxon>
        <taxon>eudicotyledons</taxon>
        <taxon>Gunneridae</taxon>
        <taxon>Pentapetalae</taxon>
        <taxon>asterids</taxon>
        <taxon>campanulids</taxon>
        <taxon>Asterales</taxon>
        <taxon>Asteraceae</taxon>
        <taxon>Asteroideae</taxon>
        <taxon>Heliantheae alliance</taxon>
        <taxon>Millerieae</taxon>
        <taxon>Smallanthus</taxon>
    </lineage>
</organism>